<sequence length="447" mass="50752">MSNLYVTEPATNGKVIIDTTAGEIEVELWGKEAPLAVRNFLALAMEGYYDGVIFHRVVPGFIIQSGDPTGTGMGGESFYGEPFKDEIHGRLKFNRRGLLGMANNSKRNTNNSQFFFTLDRADELTGKHTLFGKITGNTIYNVLAIGQLELDAQEKPIRPPKIRAIRIIENPFDDIVPRITAAERKAQQQARIEAKKDAEARERKAKAKKNTGLLSFGDSEEIPEEVIKTTRKGMGREDLVETIDQPTKPAPSYVDIPESVRDLAESSKPKKTVDLKEIRAQHQREKEGGSAARQAEIKQMQENLRRLKKRTGEASDSDSDDEARRKRRAGPSYLEEELAKYQKGRGRAVARAANSRRKREEEDDLLEEMTRFSKRVINDVSEGPREEVEEGEEGLEVDNDVGWMRHELKFLVDEKELTRRAEEEYAVIDPRAKARELAEQEKKEKRR</sequence>
<dbReference type="GO" id="GO:0008380">
    <property type="term" value="P:RNA splicing"/>
    <property type="evidence" value="ECO:0007669"/>
    <property type="project" value="UniProtKB-KW"/>
</dbReference>
<dbReference type="Pfam" id="PF00160">
    <property type="entry name" value="Pro_isomerase"/>
    <property type="match status" value="1"/>
</dbReference>
<accession>A0AAD9FNT3</accession>
<dbReference type="PANTHER" id="PTHR45625:SF6">
    <property type="entry name" value="SPLICEOSOME-ASSOCIATED PROTEIN CWC27 HOMOLOG"/>
    <property type="match status" value="1"/>
</dbReference>
<keyword evidence="7" id="KW-0508">mRNA splicing</keyword>
<comment type="subunit">
    <text evidence="3">Associated with the spliceosome.</text>
</comment>
<comment type="function">
    <text evidence="11">PPIases accelerate the folding of proteins. It catalyzes the cis-trans isomerization of proline imidic peptide bonds in oligopeptides. Involved in pre-mRNA splicing.</text>
</comment>
<dbReference type="CDD" id="cd01925">
    <property type="entry name" value="cyclophilin_CeCYP16-like"/>
    <property type="match status" value="1"/>
</dbReference>
<evidence type="ECO:0000256" key="8">
    <source>
        <dbReference type="ARBA" id="ARBA00023235"/>
    </source>
</evidence>
<evidence type="ECO:0000256" key="1">
    <source>
        <dbReference type="ARBA" id="ARBA00000971"/>
    </source>
</evidence>
<dbReference type="InterPro" id="IPR002130">
    <property type="entry name" value="Cyclophilin-type_PPIase_dom"/>
</dbReference>
<dbReference type="InterPro" id="IPR044666">
    <property type="entry name" value="Cyclophilin_A-like"/>
</dbReference>
<evidence type="ECO:0000256" key="11">
    <source>
        <dbReference type="ARBA" id="ARBA00055615"/>
    </source>
</evidence>
<keyword evidence="6" id="KW-0697">Rotamase</keyword>
<feature type="compositionally biased region" description="Basic and acidic residues" evidence="16">
    <location>
        <begin position="430"/>
        <end position="447"/>
    </location>
</feature>
<feature type="region of interest" description="Disordered" evidence="16">
    <location>
        <begin position="422"/>
        <end position="447"/>
    </location>
</feature>
<dbReference type="AlphaFoldDB" id="A0AAD9FNT3"/>
<dbReference type="EMBL" id="JAODAN010000010">
    <property type="protein sequence ID" value="KAK1921793.1"/>
    <property type="molecule type" value="Genomic_DNA"/>
</dbReference>
<dbReference type="GO" id="GO:0003755">
    <property type="term" value="F:peptidyl-prolyl cis-trans isomerase activity"/>
    <property type="evidence" value="ECO:0007669"/>
    <property type="project" value="UniProtKB-KW"/>
</dbReference>
<dbReference type="GO" id="GO:0071013">
    <property type="term" value="C:catalytic step 2 spliceosome"/>
    <property type="evidence" value="ECO:0007669"/>
    <property type="project" value="TreeGrafter"/>
</dbReference>
<reference evidence="18" key="1">
    <citation type="submission" date="2023-02" db="EMBL/GenBank/DDBJ databases">
        <title>Identification and recombinant expression of a fungal hydrolase from Papiliotrema laurentii that hydrolyzes apple cutin and clears colloidal polyester polyurethane.</title>
        <authorList>
            <consortium name="DOE Joint Genome Institute"/>
            <person name="Roman V.A."/>
            <person name="Bojanowski C."/>
            <person name="Crable B.R."/>
            <person name="Wagner D.N."/>
            <person name="Hung C.S."/>
            <person name="Nadeau L.J."/>
            <person name="Schratz L."/>
            <person name="Haridas S."/>
            <person name="Pangilinan J."/>
            <person name="Lipzen A."/>
            <person name="Na H."/>
            <person name="Yan M."/>
            <person name="Ng V."/>
            <person name="Grigoriev I.V."/>
            <person name="Spatafora J.W."/>
            <person name="Barlow D."/>
            <person name="Biffinger J."/>
            <person name="Kelley-Loughnane N."/>
            <person name="Varaljay V.A."/>
            <person name="Crookes-Goodson W.J."/>
        </authorList>
    </citation>
    <scope>NUCLEOTIDE SEQUENCE</scope>
    <source>
        <strain evidence="18">5307AH</strain>
    </source>
</reference>
<evidence type="ECO:0000256" key="10">
    <source>
        <dbReference type="ARBA" id="ARBA00038509"/>
    </source>
</evidence>
<dbReference type="Gene3D" id="2.40.100.10">
    <property type="entry name" value="Cyclophilin-like"/>
    <property type="match status" value="1"/>
</dbReference>
<evidence type="ECO:0000256" key="4">
    <source>
        <dbReference type="ARBA" id="ARBA00013194"/>
    </source>
</evidence>
<evidence type="ECO:0000313" key="18">
    <source>
        <dbReference type="EMBL" id="KAK1921793.1"/>
    </source>
</evidence>
<name>A0AAD9FNT3_PAPLA</name>
<keyword evidence="5" id="KW-0507">mRNA processing</keyword>
<dbReference type="FunFam" id="2.40.100.10:FF:000007">
    <property type="entry name" value="Peptidyl-prolyl cis-trans isomerase CWC27 homolog"/>
    <property type="match status" value="1"/>
</dbReference>
<keyword evidence="5" id="KW-0747">Spliceosome</keyword>
<proteinExistence type="inferred from homology"/>
<evidence type="ECO:0000256" key="16">
    <source>
        <dbReference type="SAM" id="MobiDB-lite"/>
    </source>
</evidence>
<dbReference type="PRINTS" id="PR00153">
    <property type="entry name" value="CSAPPISMRASE"/>
</dbReference>
<evidence type="ECO:0000256" key="3">
    <source>
        <dbReference type="ARBA" id="ARBA00011524"/>
    </source>
</evidence>
<dbReference type="SUPFAM" id="SSF50891">
    <property type="entry name" value="Cyclophilin-like"/>
    <property type="match status" value="1"/>
</dbReference>
<comment type="similarity">
    <text evidence="10">Belongs to the cyclophilin-type PPIase family. CWC27 subfamily.</text>
</comment>
<evidence type="ECO:0000256" key="9">
    <source>
        <dbReference type="ARBA" id="ARBA00023242"/>
    </source>
</evidence>
<evidence type="ECO:0000256" key="7">
    <source>
        <dbReference type="ARBA" id="ARBA00023187"/>
    </source>
</evidence>
<organism evidence="18 19">
    <name type="scientific">Papiliotrema laurentii</name>
    <name type="common">Cryptococcus laurentii</name>
    <dbReference type="NCBI Taxonomy" id="5418"/>
    <lineage>
        <taxon>Eukaryota</taxon>
        <taxon>Fungi</taxon>
        <taxon>Dikarya</taxon>
        <taxon>Basidiomycota</taxon>
        <taxon>Agaricomycotina</taxon>
        <taxon>Tremellomycetes</taxon>
        <taxon>Tremellales</taxon>
        <taxon>Rhynchogastremaceae</taxon>
        <taxon>Papiliotrema</taxon>
    </lineage>
</organism>
<comment type="caution">
    <text evidence="18">The sequence shown here is derived from an EMBL/GenBank/DDBJ whole genome shotgun (WGS) entry which is preliminary data.</text>
</comment>
<evidence type="ECO:0000313" key="19">
    <source>
        <dbReference type="Proteomes" id="UP001182556"/>
    </source>
</evidence>
<dbReference type="EC" id="5.2.1.8" evidence="4"/>
<dbReference type="Proteomes" id="UP001182556">
    <property type="component" value="Unassembled WGS sequence"/>
</dbReference>
<evidence type="ECO:0000256" key="2">
    <source>
        <dbReference type="ARBA" id="ARBA00004123"/>
    </source>
</evidence>
<comment type="subcellular location">
    <subcellularLocation>
        <location evidence="2">Nucleus</location>
    </subcellularLocation>
</comment>
<evidence type="ECO:0000256" key="5">
    <source>
        <dbReference type="ARBA" id="ARBA00022728"/>
    </source>
</evidence>
<dbReference type="InterPro" id="IPR029000">
    <property type="entry name" value="Cyclophilin-like_dom_sf"/>
</dbReference>
<evidence type="ECO:0000259" key="17">
    <source>
        <dbReference type="PROSITE" id="PS50072"/>
    </source>
</evidence>
<keyword evidence="9" id="KW-0539">Nucleus</keyword>
<dbReference type="PROSITE" id="PS50072">
    <property type="entry name" value="CSA_PPIASE_2"/>
    <property type="match status" value="1"/>
</dbReference>
<evidence type="ECO:0000256" key="15">
    <source>
        <dbReference type="ARBA" id="ARBA00083804"/>
    </source>
</evidence>
<feature type="region of interest" description="Disordered" evidence="16">
    <location>
        <begin position="243"/>
        <end position="365"/>
    </location>
</feature>
<gene>
    <name evidence="18" type="ORF">DB88DRAFT_499226</name>
</gene>
<keyword evidence="8" id="KW-0413">Isomerase</keyword>
<evidence type="ECO:0000256" key="13">
    <source>
        <dbReference type="ARBA" id="ARBA00071024"/>
    </source>
</evidence>
<dbReference type="PANTHER" id="PTHR45625">
    <property type="entry name" value="PEPTIDYL-PROLYL CIS-TRANS ISOMERASE-RELATED"/>
    <property type="match status" value="1"/>
</dbReference>
<feature type="compositionally biased region" description="Basic and acidic residues" evidence="16">
    <location>
        <begin position="258"/>
        <end position="288"/>
    </location>
</feature>
<comment type="catalytic activity">
    <reaction evidence="1">
        <text>[protein]-peptidylproline (omega=180) = [protein]-peptidylproline (omega=0)</text>
        <dbReference type="Rhea" id="RHEA:16237"/>
        <dbReference type="Rhea" id="RHEA-COMP:10747"/>
        <dbReference type="Rhea" id="RHEA-COMP:10748"/>
        <dbReference type="ChEBI" id="CHEBI:83833"/>
        <dbReference type="ChEBI" id="CHEBI:83834"/>
        <dbReference type="EC" id="5.2.1.8"/>
    </reaction>
</comment>
<evidence type="ECO:0000256" key="6">
    <source>
        <dbReference type="ARBA" id="ARBA00023110"/>
    </source>
</evidence>
<feature type="domain" description="PPIase cyclophilin-type" evidence="17">
    <location>
        <begin position="18"/>
        <end position="167"/>
    </location>
</feature>
<protein>
    <recommendedName>
        <fullName evidence="13">Peptidyl-prolyl isomerase CWC27</fullName>
        <ecNumber evidence="4">5.2.1.8</ecNumber>
    </recommendedName>
    <alternativeName>
        <fullName evidence="12">Peptidyl-prolyl isomerase cwc27</fullName>
    </alternativeName>
    <alternativeName>
        <fullName evidence="14 15">Rotamase CWC27</fullName>
    </alternativeName>
</protein>
<evidence type="ECO:0000256" key="14">
    <source>
        <dbReference type="ARBA" id="ARBA00082698"/>
    </source>
</evidence>
<keyword evidence="19" id="KW-1185">Reference proteome</keyword>
<evidence type="ECO:0000256" key="12">
    <source>
        <dbReference type="ARBA" id="ARBA00067721"/>
    </source>
</evidence>